<dbReference type="Pfam" id="PF13075">
    <property type="entry name" value="DUF3939"/>
    <property type="match status" value="1"/>
</dbReference>
<dbReference type="Proteomes" id="UP000460949">
    <property type="component" value="Unassembled WGS sequence"/>
</dbReference>
<sequence length="154" mass="18473">MWKRKKKSSPTSKKQTLEVRDLSIHDVRKAVHAFADHKPGDVPLSVLINQDLTLDYDLLAPYLDGLPEKNYYMSRETYELFEEDDLDLAQDLDLVQYAVDQYMKLTQELPVIDHDPYKRINYYKLEKHDLLQRRPNRDFYLTDEEFMITYKKPK</sequence>
<protein>
    <submittedName>
        <fullName evidence="1">DUF3939 domain-containing protein</fullName>
    </submittedName>
</protein>
<gene>
    <name evidence="1" type="ORF">GLW04_00800</name>
</gene>
<organism evidence="1 2">
    <name type="scientific">Halobacillus litoralis</name>
    <dbReference type="NCBI Taxonomy" id="45668"/>
    <lineage>
        <taxon>Bacteria</taxon>
        <taxon>Bacillati</taxon>
        <taxon>Bacillota</taxon>
        <taxon>Bacilli</taxon>
        <taxon>Bacillales</taxon>
        <taxon>Bacillaceae</taxon>
        <taxon>Halobacillus</taxon>
    </lineage>
</organism>
<name>A0A845DPB3_9BACI</name>
<proteinExistence type="predicted"/>
<accession>A0A845DPB3</accession>
<comment type="caution">
    <text evidence="1">The sequence shown here is derived from an EMBL/GenBank/DDBJ whole genome shotgun (WGS) entry which is preliminary data.</text>
</comment>
<dbReference type="EMBL" id="WMET01000001">
    <property type="protein sequence ID" value="MYL18405.1"/>
    <property type="molecule type" value="Genomic_DNA"/>
</dbReference>
<reference evidence="1 2" key="1">
    <citation type="submission" date="2019-11" db="EMBL/GenBank/DDBJ databases">
        <title>Genome sequences of 17 halophilic strains isolated from different environments.</title>
        <authorList>
            <person name="Furrow R.E."/>
        </authorList>
    </citation>
    <scope>NUCLEOTIDE SEQUENCE [LARGE SCALE GENOMIC DNA]</scope>
    <source>
        <strain evidence="1 2">22511_23_Filter</strain>
    </source>
</reference>
<evidence type="ECO:0000313" key="1">
    <source>
        <dbReference type="EMBL" id="MYL18405.1"/>
    </source>
</evidence>
<dbReference type="InterPro" id="IPR025071">
    <property type="entry name" value="DUF3939"/>
</dbReference>
<dbReference type="RefSeq" id="WP_160834873.1">
    <property type="nucleotide sequence ID" value="NZ_WMET01000001.1"/>
</dbReference>
<evidence type="ECO:0000313" key="2">
    <source>
        <dbReference type="Proteomes" id="UP000460949"/>
    </source>
</evidence>
<dbReference type="AlphaFoldDB" id="A0A845DPB3"/>